<dbReference type="EMBL" id="CM001167">
    <property type="protein sequence ID" value="EGJ72209.1"/>
    <property type="molecule type" value="Genomic_DNA"/>
</dbReference>
<evidence type="ECO:0000313" key="2">
    <source>
        <dbReference type="Proteomes" id="UP000018439"/>
    </source>
</evidence>
<gene>
    <name evidence="1" type="ORF">Bcop_2035</name>
</gene>
<proteinExistence type="predicted"/>
<keyword evidence="2" id="KW-1185">Reference proteome</keyword>
<protein>
    <submittedName>
        <fullName evidence="1">Uncharacterized protein</fullName>
    </submittedName>
</protein>
<evidence type="ECO:0000313" key="1">
    <source>
        <dbReference type="EMBL" id="EGJ72209.1"/>
    </source>
</evidence>
<reference evidence="1 2" key="1">
    <citation type="journal article" date="2011" name="Stand. Genomic Sci.">
        <title>Non-contiguous finished genome sequence of Bacteroides coprosuis type strain (PC139).</title>
        <authorList>
            <person name="Land M."/>
            <person name="Held B."/>
            <person name="Gronow S."/>
            <person name="Abt B."/>
            <person name="Lucas S."/>
            <person name="Del Rio T.G."/>
            <person name="Nolan M."/>
            <person name="Tice H."/>
            <person name="Cheng J.F."/>
            <person name="Pitluck S."/>
            <person name="Liolios K."/>
            <person name="Pagani I."/>
            <person name="Ivanova N."/>
            <person name="Mavromatis K."/>
            <person name="Mikhailova N."/>
            <person name="Pati A."/>
            <person name="Tapia R."/>
            <person name="Han C."/>
            <person name="Goodwin L."/>
            <person name="Chen A."/>
            <person name="Palaniappan K."/>
            <person name="Hauser L."/>
            <person name="Brambilla E.M."/>
            <person name="Rohde M."/>
            <person name="Goker M."/>
            <person name="Detter J.C."/>
            <person name="Woyke T."/>
            <person name="Bristow J."/>
            <person name="Eisen J.A."/>
            <person name="Markowitz V."/>
            <person name="Hugenholtz P."/>
            <person name="Kyrpides N.C."/>
            <person name="Klenk H.P."/>
            <person name="Lapidus A."/>
        </authorList>
    </citation>
    <scope>NUCLEOTIDE SEQUENCE</scope>
    <source>
        <strain evidence="1 2">DSM 18011</strain>
    </source>
</reference>
<dbReference type="HOGENOM" id="CLU_1233583_0_0_10"/>
<name>F3ZSW8_9BACE</name>
<dbReference type="AlphaFoldDB" id="F3ZSW8"/>
<sequence length="223" mass="26162">MNKIEYAKYLKSLMDGPEIDLDSDELADQFYGFFQCFMPRGEGIEKIFEPLRQGKELLQRLILIFEVTHQKTQRLLDNGVMPGYFCPEADCSEELLKKLGEQFIQDLRKANSFFKEPGLGELLAKVTEIEIIDDEPEVSDNYLNDYLSDVISDWAIANEDDADLTSLLCEAYYSINCDNYLGYYLRYPIFKKKPKNDFLKSYYEIWKHGYYCIFDAHKLIIYS</sequence>
<dbReference type="OrthoDB" id="2066087at2"/>
<dbReference type="STRING" id="679937.Bcop_2035"/>
<organism evidence="1 2">
    <name type="scientific">Bacteroides coprosuis DSM 18011</name>
    <dbReference type="NCBI Taxonomy" id="679937"/>
    <lineage>
        <taxon>Bacteria</taxon>
        <taxon>Pseudomonadati</taxon>
        <taxon>Bacteroidota</taxon>
        <taxon>Bacteroidia</taxon>
        <taxon>Bacteroidales</taxon>
        <taxon>Bacteroidaceae</taxon>
        <taxon>Bacteroides</taxon>
    </lineage>
</organism>
<accession>F3ZSW8</accession>
<dbReference type="Proteomes" id="UP000018439">
    <property type="component" value="Chromosome"/>
</dbReference>